<evidence type="ECO:0000256" key="1">
    <source>
        <dbReference type="SAM" id="MobiDB-lite"/>
    </source>
</evidence>
<feature type="compositionally biased region" description="Polar residues" evidence="1">
    <location>
        <begin position="61"/>
        <end position="83"/>
    </location>
</feature>
<organism evidence="2 3">
    <name type="scientific">Orbilia oligospora</name>
    <name type="common">Nematode-trapping fungus</name>
    <name type="synonym">Arthrobotrys oligospora</name>
    <dbReference type="NCBI Taxonomy" id="2813651"/>
    <lineage>
        <taxon>Eukaryota</taxon>
        <taxon>Fungi</taxon>
        <taxon>Dikarya</taxon>
        <taxon>Ascomycota</taxon>
        <taxon>Pezizomycotina</taxon>
        <taxon>Orbiliomycetes</taxon>
        <taxon>Orbiliales</taxon>
        <taxon>Orbiliaceae</taxon>
        <taxon>Orbilia</taxon>
    </lineage>
</organism>
<evidence type="ECO:0000313" key="2">
    <source>
        <dbReference type="EMBL" id="KAF3097766.1"/>
    </source>
</evidence>
<gene>
    <name evidence="2" type="ORF">TWF102_006278</name>
</gene>
<comment type="caution">
    <text evidence="2">The sequence shown here is derived from an EMBL/GenBank/DDBJ whole genome shotgun (WGS) entry which is preliminary data.</text>
</comment>
<dbReference type="AlphaFoldDB" id="A0A7C8NDP9"/>
<feature type="region of interest" description="Disordered" evidence="1">
    <location>
        <begin position="50"/>
        <end position="83"/>
    </location>
</feature>
<dbReference type="EMBL" id="WIQW01000033">
    <property type="protein sequence ID" value="KAF3097766.1"/>
    <property type="molecule type" value="Genomic_DNA"/>
</dbReference>
<evidence type="ECO:0000313" key="3">
    <source>
        <dbReference type="Proteomes" id="UP000475325"/>
    </source>
</evidence>
<reference evidence="2 3" key="1">
    <citation type="submission" date="2019-06" db="EMBL/GenBank/DDBJ databases">
        <authorList>
            <person name="Palmer J.M."/>
        </authorList>
    </citation>
    <scope>NUCLEOTIDE SEQUENCE [LARGE SCALE GENOMIC DNA]</scope>
    <source>
        <strain evidence="2 3">TWF102</strain>
    </source>
</reference>
<protein>
    <submittedName>
        <fullName evidence="2">Uncharacterized protein</fullName>
    </submittedName>
</protein>
<name>A0A7C8NDP9_ORBOL</name>
<dbReference type="Proteomes" id="UP000475325">
    <property type="component" value="Unassembled WGS sequence"/>
</dbReference>
<sequence length="99" mass="10585">MRVWYPSVVKMPKLCSHMHAETACKGGSGNSGNQNNTVWCGILDANRPLEARRSPAAKPGPTSSLHSEICKPSNSRLPNSTKYTVPGSLGGALRHCVII</sequence>
<accession>A0A7C8NDP9</accession>
<proteinExistence type="predicted"/>